<feature type="signal peptide" evidence="1">
    <location>
        <begin position="1"/>
        <end position="21"/>
    </location>
</feature>
<dbReference type="OrthoDB" id="5123099at2"/>
<dbReference type="KEGG" id="mant:BHD05_00335"/>
<evidence type="ECO:0000256" key="1">
    <source>
        <dbReference type="SAM" id="SignalP"/>
    </source>
</evidence>
<keyword evidence="1" id="KW-0732">Signal</keyword>
<sequence>MTVLPLLAVVGALAIAFFASGSGTCDGAVPGCGVLSNTGEIPVTIEALTVDADGEQVRSEYVAAAGTRALLFGETSAVRVDAGQCLRVDGGPLWSTASVTDRVDQDAGLWYEIDGWGARVKLANGSCPSEG</sequence>
<keyword evidence="3" id="KW-1185">Reference proteome</keyword>
<accession>A0A7L5ADP9</accession>
<dbReference type="RefSeq" id="WP_161884673.1">
    <property type="nucleotide sequence ID" value="NZ_CP017146.1"/>
</dbReference>
<name>A0A7L5ADP9_9MICO</name>
<dbReference type="Proteomes" id="UP000464507">
    <property type="component" value="Chromosome"/>
</dbReference>
<dbReference type="EMBL" id="CP017146">
    <property type="protein sequence ID" value="QHO68323.1"/>
    <property type="molecule type" value="Genomic_DNA"/>
</dbReference>
<gene>
    <name evidence="2" type="ORF">BHD05_00335</name>
</gene>
<dbReference type="AlphaFoldDB" id="A0A7L5ADP9"/>
<protein>
    <submittedName>
        <fullName evidence="2">Uncharacterized protein</fullName>
    </submittedName>
</protein>
<organism evidence="2 3">
    <name type="scientific">Marisediminicola antarctica</name>
    <dbReference type="NCBI Taxonomy" id="674079"/>
    <lineage>
        <taxon>Bacteria</taxon>
        <taxon>Bacillati</taxon>
        <taxon>Actinomycetota</taxon>
        <taxon>Actinomycetes</taxon>
        <taxon>Micrococcales</taxon>
        <taxon>Microbacteriaceae</taxon>
        <taxon>Marisediminicola</taxon>
    </lineage>
</organism>
<feature type="chain" id="PRO_5038379128" evidence="1">
    <location>
        <begin position="22"/>
        <end position="131"/>
    </location>
</feature>
<evidence type="ECO:0000313" key="3">
    <source>
        <dbReference type="Proteomes" id="UP000464507"/>
    </source>
</evidence>
<reference evidence="2 3" key="1">
    <citation type="submission" date="2016-09" db="EMBL/GenBank/DDBJ databases">
        <title>Complete genome sequence of microbes from the polar regions.</title>
        <authorList>
            <person name="Liao L."/>
            <person name="Chen B."/>
        </authorList>
    </citation>
    <scope>NUCLEOTIDE SEQUENCE [LARGE SCALE GENOMIC DNA]</scope>
    <source>
        <strain evidence="2 3">ZS314</strain>
    </source>
</reference>
<proteinExistence type="predicted"/>
<evidence type="ECO:0000313" key="2">
    <source>
        <dbReference type="EMBL" id="QHO68323.1"/>
    </source>
</evidence>